<dbReference type="AlphaFoldDB" id="A0A0D7AP88"/>
<proteinExistence type="predicted"/>
<dbReference type="OrthoDB" id="3359487at2759"/>
<dbReference type="SUPFAM" id="SSF53098">
    <property type="entry name" value="Ribonuclease H-like"/>
    <property type="match status" value="1"/>
</dbReference>
<reference evidence="1 2" key="1">
    <citation type="journal article" date="2015" name="Fungal Genet. Biol.">
        <title>Evolution of novel wood decay mechanisms in Agaricales revealed by the genome sequences of Fistulina hepatica and Cylindrobasidium torrendii.</title>
        <authorList>
            <person name="Floudas D."/>
            <person name="Held B.W."/>
            <person name="Riley R."/>
            <person name="Nagy L.G."/>
            <person name="Koehler G."/>
            <person name="Ransdell A.S."/>
            <person name="Younus H."/>
            <person name="Chow J."/>
            <person name="Chiniquy J."/>
            <person name="Lipzen A."/>
            <person name="Tritt A."/>
            <person name="Sun H."/>
            <person name="Haridas S."/>
            <person name="LaButti K."/>
            <person name="Ohm R.A."/>
            <person name="Kues U."/>
            <person name="Blanchette R.A."/>
            <person name="Grigoriev I.V."/>
            <person name="Minto R.E."/>
            <person name="Hibbett D.S."/>
        </authorList>
    </citation>
    <scope>NUCLEOTIDE SEQUENCE [LARGE SCALE GENOMIC DNA]</scope>
    <source>
        <strain evidence="1 2">ATCC 64428</strain>
    </source>
</reference>
<organism evidence="1 2">
    <name type="scientific">Fistulina hepatica ATCC 64428</name>
    <dbReference type="NCBI Taxonomy" id="1128425"/>
    <lineage>
        <taxon>Eukaryota</taxon>
        <taxon>Fungi</taxon>
        <taxon>Dikarya</taxon>
        <taxon>Basidiomycota</taxon>
        <taxon>Agaricomycotina</taxon>
        <taxon>Agaricomycetes</taxon>
        <taxon>Agaricomycetidae</taxon>
        <taxon>Agaricales</taxon>
        <taxon>Fistulinaceae</taxon>
        <taxon>Fistulina</taxon>
    </lineage>
</organism>
<name>A0A0D7AP88_9AGAR</name>
<keyword evidence="2" id="KW-1185">Reference proteome</keyword>
<evidence type="ECO:0000313" key="1">
    <source>
        <dbReference type="EMBL" id="KIY52588.1"/>
    </source>
</evidence>
<accession>A0A0D7AP88</accession>
<dbReference type="EMBL" id="KN881638">
    <property type="protein sequence ID" value="KIY52588.1"/>
    <property type="molecule type" value="Genomic_DNA"/>
</dbReference>
<dbReference type="Proteomes" id="UP000054144">
    <property type="component" value="Unassembled WGS sequence"/>
</dbReference>
<evidence type="ECO:0000313" key="2">
    <source>
        <dbReference type="Proteomes" id="UP000054144"/>
    </source>
</evidence>
<gene>
    <name evidence="1" type="ORF">FISHEDRAFT_55835</name>
</gene>
<dbReference type="InterPro" id="IPR012337">
    <property type="entry name" value="RNaseH-like_sf"/>
</dbReference>
<evidence type="ECO:0008006" key="3">
    <source>
        <dbReference type="Google" id="ProtNLM"/>
    </source>
</evidence>
<sequence>MKEEWDVGAQLCDVLKILKDIILHFSCTNTPNLATVIPAINKINNARWPTEWIKATKQVFEVEFERGYAHAASDSNDSNDEDEHEINIFDDLDIFKTIILSELHSEIKWYLSINLKDVKDVIKWWLKH</sequence>
<protein>
    <recommendedName>
        <fullName evidence="3">hAT-like transposase RNase-H fold domain-containing protein</fullName>
    </recommendedName>
</protein>